<keyword evidence="2 6" id="KW-0963">Cytoplasm</keyword>
<dbReference type="GO" id="GO:0008855">
    <property type="term" value="F:exodeoxyribonuclease VII activity"/>
    <property type="evidence" value="ECO:0007669"/>
    <property type="project" value="UniProtKB-UniRule"/>
</dbReference>
<dbReference type="RefSeq" id="WP_037573854.1">
    <property type="nucleotide sequence ID" value="NZ_BMDK01000001.1"/>
</dbReference>
<comment type="catalytic activity">
    <reaction evidence="6">
        <text>Exonucleolytic cleavage in either 5'- to 3'- or 3'- to 5'-direction to yield nucleoside 5'-phosphates.</text>
        <dbReference type="EC" id="3.1.11.6"/>
    </reaction>
</comment>
<evidence type="ECO:0000313" key="9">
    <source>
        <dbReference type="EMBL" id="PTG14789.1"/>
    </source>
</evidence>
<dbReference type="Proteomes" id="UP000242144">
    <property type="component" value="Unassembled WGS sequence"/>
</dbReference>
<dbReference type="PANTHER" id="PTHR34137">
    <property type="entry name" value="EXODEOXYRIBONUCLEASE 7 SMALL SUBUNIT"/>
    <property type="match status" value="1"/>
</dbReference>
<comment type="caution">
    <text evidence="9">The sequence shown here is derived from an EMBL/GenBank/DDBJ whole genome shotgun (WGS) entry which is preliminary data.</text>
</comment>
<dbReference type="GO" id="GO:0006308">
    <property type="term" value="P:DNA catabolic process"/>
    <property type="evidence" value="ECO:0007669"/>
    <property type="project" value="UniProtKB-UniRule"/>
</dbReference>
<reference evidence="8 15" key="3">
    <citation type="submission" date="2023-08" db="EMBL/GenBank/DDBJ databases">
        <title>Whole genome sequencing of Staphylococcus chromogenes NNSch 2386.</title>
        <authorList>
            <person name="Kropotov V.S."/>
            <person name="Boriskina E.V."/>
            <person name="Gordinskaya N.A."/>
            <person name="Shkurkina I.S."/>
            <person name="Kryazhev D.V."/>
            <person name="Alekseeva A.E."/>
            <person name="Makhova M.A."/>
        </authorList>
    </citation>
    <scope>NUCLEOTIDE SEQUENCE [LARGE SCALE GENOMIC DNA]</scope>
    <source>
        <strain evidence="8 15">NNSch 2386</strain>
    </source>
</reference>
<gene>
    <name evidence="6" type="primary">xseB</name>
    <name evidence="10" type="ORF">BU638_01445</name>
    <name evidence="9" type="ORF">BU653_05615</name>
    <name evidence="11" type="ORF">BU676_00100</name>
    <name evidence="8" type="ORF">RCF65_07880</name>
</gene>
<dbReference type="GO" id="GO:0005829">
    <property type="term" value="C:cytosol"/>
    <property type="evidence" value="ECO:0007669"/>
    <property type="project" value="TreeGrafter"/>
</dbReference>
<evidence type="ECO:0000313" key="14">
    <source>
        <dbReference type="Proteomes" id="UP000242704"/>
    </source>
</evidence>
<dbReference type="EMBL" id="PZAO01000001">
    <property type="protein sequence ID" value="PTG71343.1"/>
    <property type="molecule type" value="Genomic_DNA"/>
</dbReference>
<sequence>MATENKNFEEMMKELETIVNKLDNDSISLEESMELYQKGMALSKSCEKTLKEAEEKVAKLMENEAVSNDESEVE</sequence>
<dbReference type="NCBIfam" id="NF002140">
    <property type="entry name" value="PRK00977.1-4"/>
    <property type="match status" value="1"/>
</dbReference>
<dbReference type="Proteomes" id="UP001240157">
    <property type="component" value="Unassembled WGS sequence"/>
</dbReference>
<evidence type="ECO:0000313" key="15">
    <source>
        <dbReference type="Proteomes" id="UP001240157"/>
    </source>
</evidence>
<dbReference type="AlphaFoldDB" id="A0AAE5W7W3"/>
<reference evidence="9" key="2">
    <citation type="submission" date="2018-03" db="EMBL/GenBank/DDBJ databases">
        <authorList>
            <person name="Naushad S."/>
        </authorList>
    </citation>
    <scope>NUCLEOTIDE SEQUENCE</scope>
    <source>
        <strain evidence="10">SNUC 105</strain>
        <strain evidence="11">SNUC 1363</strain>
        <strain evidence="9">SNUC 505</strain>
    </source>
</reference>
<dbReference type="SUPFAM" id="SSF116842">
    <property type="entry name" value="XseB-like"/>
    <property type="match status" value="1"/>
</dbReference>
<evidence type="ECO:0000256" key="5">
    <source>
        <dbReference type="ARBA" id="ARBA00022839"/>
    </source>
</evidence>
<evidence type="ECO:0000313" key="12">
    <source>
        <dbReference type="Proteomes" id="UP000242008"/>
    </source>
</evidence>
<dbReference type="Gene3D" id="1.10.287.1040">
    <property type="entry name" value="Exonuclease VII, small subunit"/>
    <property type="match status" value="1"/>
</dbReference>
<proteinExistence type="inferred from homology"/>
<dbReference type="EMBL" id="JAVGJF010000048">
    <property type="protein sequence ID" value="MDQ7175903.1"/>
    <property type="molecule type" value="Genomic_DNA"/>
</dbReference>
<comment type="subunit">
    <text evidence="6">Heterooligomer composed of large and small subunits.</text>
</comment>
<evidence type="ECO:0000313" key="13">
    <source>
        <dbReference type="Proteomes" id="UP000242144"/>
    </source>
</evidence>
<protein>
    <recommendedName>
        <fullName evidence="6">Exodeoxyribonuclease 7 small subunit</fullName>
        <ecNumber evidence="6">3.1.11.6</ecNumber>
    </recommendedName>
    <alternativeName>
        <fullName evidence="6">Exodeoxyribonuclease VII small subunit</fullName>
        <shortName evidence="6">Exonuclease VII small subunit</shortName>
    </alternativeName>
</protein>
<evidence type="ECO:0000256" key="7">
    <source>
        <dbReference type="SAM" id="Coils"/>
    </source>
</evidence>
<dbReference type="Proteomes" id="UP000242008">
    <property type="component" value="Unassembled WGS sequence"/>
</dbReference>
<keyword evidence="4 6" id="KW-0378">Hydrolase</keyword>
<keyword evidence="3 6" id="KW-0540">Nuclease</keyword>
<dbReference type="GO" id="GO:0009318">
    <property type="term" value="C:exodeoxyribonuclease VII complex"/>
    <property type="evidence" value="ECO:0007669"/>
    <property type="project" value="UniProtKB-UniRule"/>
</dbReference>
<keyword evidence="5 6" id="KW-0269">Exonuclease</keyword>
<dbReference type="NCBIfam" id="NF010671">
    <property type="entry name" value="PRK14068.1"/>
    <property type="match status" value="1"/>
</dbReference>
<dbReference type="Proteomes" id="UP000242704">
    <property type="component" value="Unassembled WGS sequence"/>
</dbReference>
<accession>A0AAE5W7W3</accession>
<evidence type="ECO:0000256" key="1">
    <source>
        <dbReference type="ARBA" id="ARBA00009998"/>
    </source>
</evidence>
<dbReference type="EC" id="3.1.11.6" evidence="6"/>
<dbReference type="HAMAP" id="MF_00337">
    <property type="entry name" value="Exonuc_7_S"/>
    <property type="match status" value="1"/>
</dbReference>
<organism evidence="9 14">
    <name type="scientific">Staphylococcus chromogenes</name>
    <name type="common">Staphylococcus hyicus subsp. chromogenes</name>
    <dbReference type="NCBI Taxonomy" id="46126"/>
    <lineage>
        <taxon>Bacteria</taxon>
        <taxon>Bacillati</taxon>
        <taxon>Bacillota</taxon>
        <taxon>Bacilli</taxon>
        <taxon>Bacillales</taxon>
        <taxon>Staphylococcaceae</taxon>
        <taxon>Staphylococcus</taxon>
    </lineage>
</organism>
<evidence type="ECO:0000256" key="2">
    <source>
        <dbReference type="ARBA" id="ARBA00022490"/>
    </source>
</evidence>
<dbReference type="PIRSF" id="PIRSF006488">
    <property type="entry name" value="Exonuc_VII_S"/>
    <property type="match status" value="1"/>
</dbReference>
<comment type="similarity">
    <text evidence="1 6">Belongs to the XseB family.</text>
</comment>
<evidence type="ECO:0000313" key="8">
    <source>
        <dbReference type="EMBL" id="MDQ7175903.1"/>
    </source>
</evidence>
<evidence type="ECO:0000256" key="4">
    <source>
        <dbReference type="ARBA" id="ARBA00022801"/>
    </source>
</evidence>
<feature type="coiled-coil region" evidence="7">
    <location>
        <begin position="5"/>
        <end position="70"/>
    </location>
</feature>
<dbReference type="EMBL" id="PZBZ01000024">
    <property type="protein sequence ID" value="PTG14789.1"/>
    <property type="molecule type" value="Genomic_DNA"/>
</dbReference>
<dbReference type="InterPro" id="IPR037004">
    <property type="entry name" value="Exonuc_VII_ssu_sf"/>
</dbReference>
<dbReference type="NCBIfam" id="TIGR01280">
    <property type="entry name" value="xseB"/>
    <property type="match status" value="1"/>
</dbReference>
<keyword evidence="7" id="KW-0175">Coiled coil</keyword>
<name>A0AAE5W7W3_STACR</name>
<dbReference type="GeneID" id="93655598"/>
<dbReference type="Pfam" id="PF02609">
    <property type="entry name" value="Exonuc_VII_S"/>
    <property type="match status" value="1"/>
</dbReference>
<comment type="subcellular location">
    <subcellularLocation>
        <location evidence="6">Cytoplasm</location>
    </subcellularLocation>
</comment>
<evidence type="ECO:0000256" key="3">
    <source>
        <dbReference type="ARBA" id="ARBA00022722"/>
    </source>
</evidence>
<evidence type="ECO:0000313" key="11">
    <source>
        <dbReference type="EMBL" id="PTG71343.1"/>
    </source>
</evidence>
<evidence type="ECO:0000256" key="6">
    <source>
        <dbReference type="HAMAP-Rule" id="MF_00337"/>
    </source>
</evidence>
<keyword evidence="12" id="KW-1185">Reference proteome</keyword>
<comment type="function">
    <text evidence="6">Bidirectionally degrades single-stranded DNA into large acid-insoluble oligonucleotides, which are then degraded further into small acid-soluble oligonucleotides.</text>
</comment>
<dbReference type="EMBL" id="PZCM01000001">
    <property type="protein sequence ID" value="PTG28898.1"/>
    <property type="molecule type" value="Genomic_DNA"/>
</dbReference>
<dbReference type="InterPro" id="IPR003761">
    <property type="entry name" value="Exonuc_VII_S"/>
</dbReference>
<evidence type="ECO:0000313" key="10">
    <source>
        <dbReference type="EMBL" id="PTG28898.1"/>
    </source>
</evidence>
<reference evidence="12 13" key="1">
    <citation type="journal article" date="2016" name="Front. Microbiol.">
        <title>Comprehensive Phylogenetic Analysis of Bovine Non-aureus Staphylococci Species Based on Whole-Genome Sequencing.</title>
        <authorList>
            <person name="Naushad S."/>
            <person name="Barkema H.W."/>
            <person name="Luby C."/>
            <person name="Condas L.A."/>
            <person name="Nobrega D.B."/>
            <person name="Carson D.A."/>
            <person name="De Buck J."/>
        </authorList>
    </citation>
    <scope>NUCLEOTIDE SEQUENCE [LARGE SCALE GENOMIC DNA]</scope>
    <source>
        <strain evidence="10 13">SNUC 105</strain>
        <strain evidence="11 12">SNUC 1363</strain>
        <strain evidence="9 14">SNUC 505</strain>
    </source>
</reference>
<dbReference type="PANTHER" id="PTHR34137:SF1">
    <property type="entry name" value="EXODEOXYRIBONUCLEASE 7 SMALL SUBUNIT"/>
    <property type="match status" value="1"/>
</dbReference>